<accession>G0QLX0</accession>
<dbReference type="InParanoid" id="G0QLX0"/>
<dbReference type="InterPro" id="IPR006212">
    <property type="entry name" value="Furin_repeat"/>
</dbReference>
<proteinExistence type="predicted"/>
<keyword evidence="1" id="KW-0378">Hydrolase</keyword>
<dbReference type="PANTHER" id="PTHR15332">
    <property type="entry name" value="PROPROTEIN CONVERTASE SUBTILISIN_KEXIN TYPE 5-LIKE"/>
    <property type="match status" value="1"/>
</dbReference>
<feature type="non-terminal residue" evidence="1">
    <location>
        <position position="427"/>
    </location>
</feature>
<dbReference type="EC" id="3.4.21.75" evidence="1"/>
<keyword evidence="2" id="KW-1185">Reference proteome</keyword>
<evidence type="ECO:0000313" key="2">
    <source>
        <dbReference type="Proteomes" id="UP000008983"/>
    </source>
</evidence>
<dbReference type="SUPFAM" id="SSF57184">
    <property type="entry name" value="Growth factor receptor domain"/>
    <property type="match status" value="2"/>
</dbReference>
<gene>
    <name evidence="1" type="ORF">IMG5_038040</name>
</gene>
<dbReference type="InterPro" id="IPR009030">
    <property type="entry name" value="Growth_fac_rcpt_cys_sf"/>
</dbReference>
<dbReference type="SMART" id="SM00261">
    <property type="entry name" value="FU"/>
    <property type="match status" value="6"/>
</dbReference>
<evidence type="ECO:0000313" key="1">
    <source>
        <dbReference type="EMBL" id="EGR33785.1"/>
    </source>
</evidence>
<name>G0QLX0_ICHMU</name>
<dbReference type="GO" id="GO:0004252">
    <property type="term" value="F:serine-type endopeptidase activity"/>
    <property type="evidence" value="ECO:0007669"/>
    <property type="project" value="UniProtKB-EC"/>
</dbReference>
<protein>
    <submittedName>
        <fullName evidence="1">Zinc finger lsd1 subclass family protein, putative</fullName>
        <ecNumber evidence="1">3.4.21.75</ecNumber>
    </submittedName>
</protein>
<dbReference type="STRING" id="857967.G0QLX0"/>
<dbReference type="eggNOG" id="KOG3525">
    <property type="taxonomic scope" value="Eukaryota"/>
</dbReference>
<reference evidence="1 2" key="1">
    <citation type="submission" date="2011-07" db="EMBL/GenBank/DDBJ databases">
        <authorList>
            <person name="Coyne R."/>
            <person name="Brami D."/>
            <person name="Johnson J."/>
            <person name="Hostetler J."/>
            <person name="Hannick L."/>
            <person name="Clark T."/>
            <person name="Cassidy-Hanley D."/>
            <person name="Inman J."/>
        </authorList>
    </citation>
    <scope>NUCLEOTIDE SEQUENCE [LARGE SCALE GENOMIC DNA]</scope>
    <source>
        <strain evidence="1 2">G5</strain>
    </source>
</reference>
<dbReference type="AlphaFoldDB" id="G0QLX0"/>
<sequence length="427" mass="47862">MHTVKKQFSEINLCGLPDYDSISKSYYSVYTNSQNVLITFINNLDKAPYYQSLGINEFEIYANECMSECVGCDNEYSCNECQVGQYLEAGRCFNCIANCEQCSKRNSCDLCKIGYLYNDPECILICPNNKFKDSITRTCNDCNFKCATCSNATDCDTCFENRELPNCGCLAHNYDNLNYQQACFACSNISFGCSTCDNNICHACLPPRFLDESSCVTVCPPGKWKNMTNRQCIPCLAKCLTCSNATDCDTCFQNRVPPDCGCLAHNYDNLNYQQACFACSNISFGCSTCDNNICHECLPLRFLDENSCVNDCPPGKWKNTINRQCIACLAKCETCSNDISCDTCFQNRVPQQCVCPQYSYDPKDFNQACTMCSAFSSGCATCSANECLTCLTPYYFQLNLNIQCDSCLTIMNKIQFSDDLLSLIIDF</sequence>
<dbReference type="Gene3D" id="2.10.220.10">
    <property type="entry name" value="Hormone Receptor, Insulin-like Growth Factor Receptor 1, Chain A, domain 2"/>
    <property type="match status" value="3"/>
</dbReference>
<dbReference type="PANTHER" id="PTHR15332:SF175">
    <property type="entry name" value="PROPROTEIN CONVERTASE SUBTILISIN_KEXIN TYPE 5-LIKE"/>
    <property type="match status" value="1"/>
</dbReference>
<dbReference type="Proteomes" id="UP000008983">
    <property type="component" value="Unassembled WGS sequence"/>
</dbReference>
<dbReference type="RefSeq" id="XP_004039009.1">
    <property type="nucleotide sequence ID" value="XM_004038961.1"/>
</dbReference>
<dbReference type="EMBL" id="GL983322">
    <property type="protein sequence ID" value="EGR33785.1"/>
    <property type="molecule type" value="Genomic_DNA"/>
</dbReference>
<dbReference type="GeneID" id="14909972"/>
<dbReference type="OrthoDB" id="311164at2759"/>
<dbReference type="OMA" id="GNKCGAG"/>
<organism evidence="1 2">
    <name type="scientific">Ichthyophthirius multifiliis</name>
    <name type="common">White spot disease agent</name>
    <name type="synonym">Ich</name>
    <dbReference type="NCBI Taxonomy" id="5932"/>
    <lineage>
        <taxon>Eukaryota</taxon>
        <taxon>Sar</taxon>
        <taxon>Alveolata</taxon>
        <taxon>Ciliophora</taxon>
        <taxon>Intramacronucleata</taxon>
        <taxon>Oligohymenophorea</taxon>
        <taxon>Hymenostomatida</taxon>
        <taxon>Ophryoglenina</taxon>
        <taxon>Ichthyophthirius</taxon>
    </lineage>
</organism>